<feature type="domain" description="L,D-TPase catalytic" evidence="11">
    <location>
        <begin position="50"/>
        <end position="159"/>
    </location>
</feature>
<keyword evidence="3" id="KW-0328">Glycosyltransferase</keyword>
<dbReference type="Pfam" id="PF03734">
    <property type="entry name" value="YkuD"/>
    <property type="match status" value="1"/>
</dbReference>
<dbReference type="GO" id="GO:0005576">
    <property type="term" value="C:extracellular region"/>
    <property type="evidence" value="ECO:0007669"/>
    <property type="project" value="TreeGrafter"/>
</dbReference>
<dbReference type="GO" id="GO:0018104">
    <property type="term" value="P:peptidoglycan-protein cross-linking"/>
    <property type="evidence" value="ECO:0007669"/>
    <property type="project" value="TreeGrafter"/>
</dbReference>
<comment type="pathway">
    <text evidence="1 9">Cell wall biogenesis; peptidoglycan biosynthesis.</text>
</comment>
<evidence type="ECO:0000256" key="10">
    <source>
        <dbReference type="SAM" id="SignalP"/>
    </source>
</evidence>
<feature type="chain" id="PRO_5036850056" evidence="10">
    <location>
        <begin position="26"/>
        <end position="240"/>
    </location>
</feature>
<dbReference type="RefSeq" id="WP_249314622.1">
    <property type="nucleotide sequence ID" value="NZ_JACRSR010000001.1"/>
</dbReference>
<feature type="active site" description="Nucleophile" evidence="9">
    <location>
        <position position="135"/>
    </location>
</feature>
<reference evidence="12" key="1">
    <citation type="submission" date="2020-08" db="EMBL/GenBank/DDBJ databases">
        <title>Genome public.</title>
        <authorList>
            <person name="Liu C."/>
            <person name="Sun Q."/>
        </authorList>
    </citation>
    <scope>NUCLEOTIDE SEQUENCE</scope>
    <source>
        <strain evidence="12">NSJ-53</strain>
    </source>
</reference>
<evidence type="ECO:0000259" key="11">
    <source>
        <dbReference type="PROSITE" id="PS52029"/>
    </source>
</evidence>
<dbReference type="SUPFAM" id="SSF47090">
    <property type="entry name" value="PGBD-like"/>
    <property type="match status" value="1"/>
</dbReference>
<dbReference type="Gene3D" id="1.10.101.10">
    <property type="entry name" value="PGBD-like superfamily/PGBD"/>
    <property type="match status" value="1"/>
</dbReference>
<dbReference type="SUPFAM" id="SSF141523">
    <property type="entry name" value="L,D-transpeptidase catalytic domain-like"/>
    <property type="match status" value="1"/>
</dbReference>
<dbReference type="Gene3D" id="2.40.440.10">
    <property type="entry name" value="L,D-transpeptidase catalytic domain-like"/>
    <property type="match status" value="1"/>
</dbReference>
<dbReference type="InterPro" id="IPR002477">
    <property type="entry name" value="Peptidoglycan-bd-like"/>
</dbReference>
<keyword evidence="6 9" id="KW-0133">Cell shape</keyword>
<dbReference type="PANTHER" id="PTHR30582:SF24">
    <property type="entry name" value="L,D-TRANSPEPTIDASE ERFK_SRFK-RELATED"/>
    <property type="match status" value="1"/>
</dbReference>
<keyword evidence="7 9" id="KW-0573">Peptidoglycan synthesis</keyword>
<proteinExistence type="inferred from homology"/>
<evidence type="ECO:0000256" key="9">
    <source>
        <dbReference type="PROSITE-ProRule" id="PRU01373"/>
    </source>
</evidence>
<dbReference type="CDD" id="cd16913">
    <property type="entry name" value="YkuD_like"/>
    <property type="match status" value="1"/>
</dbReference>
<evidence type="ECO:0000256" key="7">
    <source>
        <dbReference type="ARBA" id="ARBA00022984"/>
    </source>
</evidence>
<dbReference type="GO" id="GO:0071972">
    <property type="term" value="F:peptidoglycan L,D-transpeptidase activity"/>
    <property type="evidence" value="ECO:0007669"/>
    <property type="project" value="TreeGrafter"/>
</dbReference>
<dbReference type="InterPro" id="IPR005490">
    <property type="entry name" value="LD_TPept_cat_dom"/>
</dbReference>
<comment type="similarity">
    <text evidence="2">Belongs to the YkuD family.</text>
</comment>
<keyword evidence="10" id="KW-0732">Signal</keyword>
<dbReference type="AlphaFoldDB" id="A0A926D3G3"/>
<evidence type="ECO:0000256" key="4">
    <source>
        <dbReference type="ARBA" id="ARBA00022679"/>
    </source>
</evidence>
<comment type="caution">
    <text evidence="12">The sequence shown here is derived from an EMBL/GenBank/DDBJ whole genome shotgun (WGS) entry which is preliminary data.</text>
</comment>
<dbReference type="InterPro" id="IPR036366">
    <property type="entry name" value="PGBDSf"/>
</dbReference>
<dbReference type="PROSITE" id="PS52029">
    <property type="entry name" value="LD_TPASE"/>
    <property type="match status" value="1"/>
</dbReference>
<dbReference type="PANTHER" id="PTHR30582">
    <property type="entry name" value="L,D-TRANSPEPTIDASE"/>
    <property type="match status" value="1"/>
</dbReference>
<dbReference type="GO" id="GO:0071555">
    <property type="term" value="P:cell wall organization"/>
    <property type="evidence" value="ECO:0007669"/>
    <property type="project" value="UniProtKB-UniRule"/>
</dbReference>
<name>A0A926D3G3_9FIRM</name>
<sequence length="240" mass="26173">MARLIQSFGLLIFLGALLWAPLAQAAGERHSACQITPEAGDEAGFTQPEKDIYIDGMTNTLYYFEDGRVAGKYAVAVGKSSTPSPLGVFTINHKAANWGTGFGSRFMGLSVRWGKYGIHGTNNPGSIGSMASHGCFRMLNRDVEELYKKVPEGTKVWVDGGPYGPLGWGLRKLIPGDRGSHVVEVQKRLRNLGYYEGEIDGVYGEGMKAGMLRFKKDYGLAYTHTVDAAAYKAMGILMFE</sequence>
<feature type="active site" description="Proton donor/acceptor" evidence="9">
    <location>
        <position position="119"/>
    </location>
</feature>
<keyword evidence="13" id="KW-1185">Reference proteome</keyword>
<dbReference type="Proteomes" id="UP000623172">
    <property type="component" value="Unassembled WGS sequence"/>
</dbReference>
<evidence type="ECO:0000256" key="1">
    <source>
        <dbReference type="ARBA" id="ARBA00004752"/>
    </source>
</evidence>
<dbReference type="EMBL" id="JACRSR010000001">
    <property type="protein sequence ID" value="MBC8530652.1"/>
    <property type="molecule type" value="Genomic_DNA"/>
</dbReference>
<organism evidence="12 13">
    <name type="scientific">Gehongia tenuis</name>
    <dbReference type="NCBI Taxonomy" id="2763655"/>
    <lineage>
        <taxon>Bacteria</taxon>
        <taxon>Bacillati</taxon>
        <taxon>Bacillota</taxon>
        <taxon>Clostridia</taxon>
        <taxon>Christensenellales</taxon>
        <taxon>Christensenellaceae</taxon>
        <taxon>Gehongia</taxon>
    </lineage>
</organism>
<gene>
    <name evidence="12" type="ORF">H8696_02160</name>
</gene>
<evidence type="ECO:0000256" key="8">
    <source>
        <dbReference type="ARBA" id="ARBA00023316"/>
    </source>
</evidence>
<dbReference type="InterPro" id="IPR050979">
    <property type="entry name" value="LD-transpeptidase"/>
</dbReference>
<evidence type="ECO:0000256" key="3">
    <source>
        <dbReference type="ARBA" id="ARBA00022676"/>
    </source>
</evidence>
<dbReference type="Pfam" id="PF01471">
    <property type="entry name" value="PG_binding_1"/>
    <property type="match status" value="1"/>
</dbReference>
<accession>A0A926D3G3</accession>
<evidence type="ECO:0000313" key="12">
    <source>
        <dbReference type="EMBL" id="MBC8530652.1"/>
    </source>
</evidence>
<evidence type="ECO:0000256" key="6">
    <source>
        <dbReference type="ARBA" id="ARBA00022960"/>
    </source>
</evidence>
<keyword evidence="4" id="KW-0808">Transferase</keyword>
<keyword evidence="5" id="KW-0378">Hydrolase</keyword>
<dbReference type="InterPro" id="IPR038063">
    <property type="entry name" value="Transpep_catalytic_dom"/>
</dbReference>
<evidence type="ECO:0000256" key="5">
    <source>
        <dbReference type="ARBA" id="ARBA00022801"/>
    </source>
</evidence>
<dbReference type="InterPro" id="IPR036365">
    <property type="entry name" value="PGBD-like_sf"/>
</dbReference>
<feature type="signal peptide" evidence="10">
    <location>
        <begin position="1"/>
        <end position="25"/>
    </location>
</feature>
<evidence type="ECO:0000256" key="2">
    <source>
        <dbReference type="ARBA" id="ARBA00005992"/>
    </source>
</evidence>
<protein>
    <submittedName>
        <fullName evidence="12">L,D-transpeptidase family protein</fullName>
    </submittedName>
</protein>
<evidence type="ECO:0000313" key="13">
    <source>
        <dbReference type="Proteomes" id="UP000623172"/>
    </source>
</evidence>
<keyword evidence="8 9" id="KW-0961">Cell wall biogenesis/degradation</keyword>
<dbReference type="GO" id="GO:0008360">
    <property type="term" value="P:regulation of cell shape"/>
    <property type="evidence" value="ECO:0007669"/>
    <property type="project" value="UniProtKB-UniRule"/>
</dbReference>
<dbReference type="GO" id="GO:0016757">
    <property type="term" value="F:glycosyltransferase activity"/>
    <property type="evidence" value="ECO:0007669"/>
    <property type="project" value="UniProtKB-KW"/>
</dbReference>